<dbReference type="PANTHER" id="PTHR30400:SF0">
    <property type="entry name" value="BIOSYNTHETIC PEPTIDOGLYCAN TRANSGLYCOSYLASE"/>
    <property type="match status" value="1"/>
</dbReference>
<dbReference type="GO" id="GO:0016020">
    <property type="term" value="C:membrane"/>
    <property type="evidence" value="ECO:0007669"/>
    <property type="project" value="InterPro"/>
</dbReference>
<keyword evidence="3" id="KW-0328">Glycosyltransferase</keyword>
<protein>
    <submittedName>
        <fullName evidence="13">Transglycosylase domain-containing protein</fullName>
    </submittedName>
</protein>
<evidence type="ECO:0000256" key="6">
    <source>
        <dbReference type="ARBA" id="ARBA00022960"/>
    </source>
</evidence>
<gene>
    <name evidence="13" type="ORF">J5U18_02765</name>
</gene>
<dbReference type="GO" id="GO:0009252">
    <property type="term" value="P:peptidoglycan biosynthetic process"/>
    <property type="evidence" value="ECO:0007669"/>
    <property type="project" value="UniProtKB-KW"/>
</dbReference>
<evidence type="ECO:0000256" key="4">
    <source>
        <dbReference type="ARBA" id="ARBA00022679"/>
    </source>
</evidence>
<dbReference type="Gene3D" id="1.10.3810.10">
    <property type="entry name" value="Biosynthetic peptidoglycan transglycosylase-like"/>
    <property type="match status" value="1"/>
</dbReference>
<dbReference type="RefSeq" id="WP_353545978.1">
    <property type="nucleotide sequence ID" value="NZ_JAGKSB010000002.1"/>
</dbReference>
<keyword evidence="8 11" id="KW-1133">Transmembrane helix</keyword>
<evidence type="ECO:0000256" key="2">
    <source>
        <dbReference type="ARBA" id="ARBA00022519"/>
    </source>
</evidence>
<dbReference type="InterPro" id="IPR036950">
    <property type="entry name" value="PBP_transglycosylase"/>
</dbReference>
<evidence type="ECO:0000313" key="13">
    <source>
        <dbReference type="EMBL" id="MBP3942496.1"/>
    </source>
</evidence>
<dbReference type="EMBL" id="JAGKSB010000002">
    <property type="protein sequence ID" value="MBP3942496.1"/>
    <property type="molecule type" value="Genomic_DNA"/>
</dbReference>
<evidence type="ECO:0000256" key="3">
    <source>
        <dbReference type="ARBA" id="ARBA00022676"/>
    </source>
</evidence>
<dbReference type="GO" id="GO:0071555">
    <property type="term" value="P:cell wall organization"/>
    <property type="evidence" value="ECO:0007669"/>
    <property type="project" value="UniProtKB-KW"/>
</dbReference>
<evidence type="ECO:0000256" key="8">
    <source>
        <dbReference type="ARBA" id="ARBA00022989"/>
    </source>
</evidence>
<dbReference type="SUPFAM" id="SSF53955">
    <property type="entry name" value="Lysozyme-like"/>
    <property type="match status" value="1"/>
</dbReference>
<organism evidence="13 14">
    <name type="scientific">Rhinopithecimicrobium faecis</name>
    <dbReference type="NCBI Taxonomy" id="2820698"/>
    <lineage>
        <taxon>Bacteria</taxon>
        <taxon>Pseudomonadati</taxon>
        <taxon>Bacteroidota</taxon>
        <taxon>Sphingobacteriia</taxon>
        <taxon>Sphingobacteriales</taxon>
        <taxon>Sphingobacteriaceae</taxon>
        <taxon>Rhinopithecimicrobium</taxon>
    </lineage>
</organism>
<keyword evidence="10" id="KW-0961">Cell wall biogenesis/degradation</keyword>
<keyword evidence="2" id="KW-0997">Cell inner membrane</keyword>
<keyword evidence="9 11" id="KW-0472">Membrane</keyword>
<evidence type="ECO:0000313" key="14">
    <source>
        <dbReference type="Proteomes" id="UP000679691"/>
    </source>
</evidence>
<keyword evidence="7" id="KW-0573">Peptidoglycan synthesis</keyword>
<dbReference type="Proteomes" id="UP000679691">
    <property type="component" value="Unassembled WGS sequence"/>
</dbReference>
<keyword evidence="4" id="KW-0808">Transferase</keyword>
<accession>A0A8T4H8S2</accession>
<comment type="caution">
    <text evidence="13">The sequence shown here is derived from an EMBL/GenBank/DDBJ whole genome shotgun (WGS) entry which is preliminary data.</text>
</comment>
<keyword evidence="1" id="KW-1003">Cell membrane</keyword>
<evidence type="ECO:0000256" key="11">
    <source>
        <dbReference type="SAM" id="Phobius"/>
    </source>
</evidence>
<dbReference type="GO" id="GO:0009274">
    <property type="term" value="C:peptidoglycan-based cell wall"/>
    <property type="evidence" value="ECO:0007669"/>
    <property type="project" value="InterPro"/>
</dbReference>
<dbReference type="InterPro" id="IPR011812">
    <property type="entry name" value="Pep_trsgly"/>
</dbReference>
<evidence type="ECO:0000256" key="5">
    <source>
        <dbReference type="ARBA" id="ARBA00022692"/>
    </source>
</evidence>
<keyword evidence="14" id="KW-1185">Reference proteome</keyword>
<dbReference type="Pfam" id="PF00912">
    <property type="entry name" value="Transgly"/>
    <property type="match status" value="1"/>
</dbReference>
<evidence type="ECO:0000256" key="10">
    <source>
        <dbReference type="ARBA" id="ARBA00023316"/>
    </source>
</evidence>
<evidence type="ECO:0000256" key="1">
    <source>
        <dbReference type="ARBA" id="ARBA00022475"/>
    </source>
</evidence>
<feature type="domain" description="Glycosyl transferase family 51" evidence="12">
    <location>
        <begin position="432"/>
        <end position="586"/>
    </location>
</feature>
<reference evidence="13" key="1">
    <citation type="submission" date="2021-03" db="EMBL/GenBank/DDBJ databases">
        <authorList>
            <person name="Lu T."/>
            <person name="Wang Q."/>
            <person name="Han X."/>
        </authorList>
    </citation>
    <scope>NUCLEOTIDE SEQUENCE</scope>
    <source>
        <strain evidence="13">WQ 2009</strain>
    </source>
</reference>
<dbReference type="InterPro" id="IPR023346">
    <property type="entry name" value="Lysozyme-like_dom_sf"/>
</dbReference>
<evidence type="ECO:0000256" key="7">
    <source>
        <dbReference type="ARBA" id="ARBA00022984"/>
    </source>
</evidence>
<dbReference type="GO" id="GO:0016763">
    <property type="term" value="F:pentosyltransferase activity"/>
    <property type="evidence" value="ECO:0007669"/>
    <property type="project" value="InterPro"/>
</dbReference>
<evidence type="ECO:0000256" key="9">
    <source>
        <dbReference type="ARBA" id="ARBA00023136"/>
    </source>
</evidence>
<keyword evidence="6" id="KW-0133">Cell shape</keyword>
<dbReference type="GO" id="GO:0008360">
    <property type="term" value="P:regulation of cell shape"/>
    <property type="evidence" value="ECO:0007669"/>
    <property type="project" value="UniProtKB-KW"/>
</dbReference>
<dbReference type="PANTHER" id="PTHR30400">
    <property type="entry name" value="MONOFUNCTIONAL BIOSYNTHETIC PEPTIDOGLYCAN TRANSGLYCOSYLASE"/>
    <property type="match status" value="1"/>
</dbReference>
<dbReference type="AlphaFoldDB" id="A0A8T4H8S2"/>
<name>A0A8T4H8S2_9SPHI</name>
<proteinExistence type="predicted"/>
<dbReference type="InterPro" id="IPR001264">
    <property type="entry name" value="Glyco_trans_51"/>
</dbReference>
<sequence length="665" mass="76403">MFKNVFQQITIKQKKWAALIAGSIFLIFIALGGYGYSKREVLLERAIQRAKAKLRTAYDVDLLIGSYSFKNLTTVAFNNIQLVPLNRPTIAEIQQLNVSVRLTPLLFGDVKIGQLNLERGAITFIKRDSLRNYDFLLKKKEKQATDTPQETNYAALANRMLETVFFNIPSDMEMNNFDVSYEDDSTFQKIALPHTKIESGDIRTTIILNEQEAKWEIEGHVNPDKNQLRLRLAADNKNVELPLLRRKFGLKVQFEFAEFDLQRVKRPNKKLLELAGEWQFSNLVVNHWRLSERDILIPSMRMAGLLNIGATSIEIADETVLKVKDFECHPYLQYTHGPEKRIALGLHTNKIPAQTFFDAIPQGLFESLEDIQVAGNIKYDLDFAMDIDKPDALIFTSKMDDADLKIVRWGKADVNKLNGPFEYQAYDGDQLVRTINVSPSNPNYTPLNQISREMRISVLNAEDPFFMRHNGFEEEAFRLSIATNVKEKRFKRGASTISMQLVKNVFLNRNKTVVRKVEEIILVWLMERSQQVSKNRMYEVYLNVIEWGKNIYGITEAARYYFGKRPADLTLGESIFLSSIVPRPKKGLYAFDYTGHLKPTMLRYFNIYGNILLKTGQIAADSTQANYGFYQVQLQPHLRPIGPAIQLDSLDLLLPQEEEIAIEDN</sequence>
<evidence type="ECO:0000259" key="12">
    <source>
        <dbReference type="Pfam" id="PF00912"/>
    </source>
</evidence>
<feature type="transmembrane region" description="Helical" evidence="11">
    <location>
        <begin position="16"/>
        <end position="36"/>
    </location>
</feature>
<keyword evidence="5 11" id="KW-0812">Transmembrane</keyword>